<dbReference type="PANTHER" id="PTHR43861">
    <property type="entry name" value="TRANS-ACONITATE 2-METHYLTRANSFERASE-RELATED"/>
    <property type="match status" value="1"/>
</dbReference>
<dbReference type="GO" id="GO:0008168">
    <property type="term" value="F:methyltransferase activity"/>
    <property type="evidence" value="ECO:0007669"/>
    <property type="project" value="UniProtKB-KW"/>
</dbReference>
<name>A0A841TG24_9BACL</name>
<keyword evidence="2" id="KW-0489">Methyltransferase</keyword>
<keyword evidence="3" id="KW-1185">Reference proteome</keyword>
<dbReference type="GO" id="GO:0032259">
    <property type="term" value="P:methylation"/>
    <property type="evidence" value="ECO:0007669"/>
    <property type="project" value="UniProtKB-KW"/>
</dbReference>
<keyword evidence="2" id="KW-0808">Transferase</keyword>
<reference evidence="2 3" key="1">
    <citation type="submission" date="2020-08" db="EMBL/GenBank/DDBJ databases">
        <title>Cohnella phylogeny.</title>
        <authorList>
            <person name="Dunlap C."/>
        </authorList>
    </citation>
    <scope>NUCLEOTIDE SEQUENCE [LARGE SCALE GENOMIC DNA]</scope>
    <source>
        <strain evidence="2 3">DSM 103658</strain>
    </source>
</reference>
<feature type="domain" description="Methyltransferase" evidence="1">
    <location>
        <begin position="38"/>
        <end position="146"/>
    </location>
</feature>
<sequence>MNERERAAEGTALTGKLTNVLNSRTLEASHPRLAQLLEKGMSVLDVGCGTGAITRGIAQTAGPQGRVVGVDNSASLIEQARRTHEDVPGLRFDVGDAGQLTYDGEFDVVTAARLLVWLADPAAAIRGMKAAARTGGRIVVADYNHEKIRWNPQPPASMLRFYSAYLAWRQDAGLDNAIADRLPELFREAGLDDVQVTPTHEIAKRGDPDFARRMAIWADTAASRGPQMARDGFIAKEAYELAEREYRHWIENGAEAMEMYMLTVEGVKLTESCHHSSADSITLGE</sequence>
<dbReference type="InterPro" id="IPR025714">
    <property type="entry name" value="Methyltranfer_dom"/>
</dbReference>
<dbReference type="EMBL" id="JACJVN010000067">
    <property type="protein sequence ID" value="MBB6679055.1"/>
    <property type="molecule type" value="Genomic_DNA"/>
</dbReference>
<dbReference type="RefSeq" id="WP_185180323.1">
    <property type="nucleotide sequence ID" value="NZ_CBCSEP010000042.1"/>
</dbReference>
<dbReference type="Proteomes" id="UP000574133">
    <property type="component" value="Unassembled WGS sequence"/>
</dbReference>
<evidence type="ECO:0000259" key="1">
    <source>
        <dbReference type="Pfam" id="PF13847"/>
    </source>
</evidence>
<proteinExistence type="predicted"/>
<dbReference type="Pfam" id="PF13847">
    <property type="entry name" value="Methyltransf_31"/>
    <property type="match status" value="1"/>
</dbReference>
<comment type="caution">
    <text evidence="2">The sequence shown here is derived from an EMBL/GenBank/DDBJ whole genome shotgun (WGS) entry which is preliminary data.</text>
</comment>
<protein>
    <submittedName>
        <fullName evidence="2">Methyltransferase domain-containing protein</fullName>
    </submittedName>
</protein>
<evidence type="ECO:0000313" key="3">
    <source>
        <dbReference type="Proteomes" id="UP000574133"/>
    </source>
</evidence>
<dbReference type="SUPFAM" id="SSF53335">
    <property type="entry name" value="S-adenosyl-L-methionine-dependent methyltransferases"/>
    <property type="match status" value="1"/>
</dbReference>
<dbReference type="InterPro" id="IPR029063">
    <property type="entry name" value="SAM-dependent_MTases_sf"/>
</dbReference>
<evidence type="ECO:0000313" key="2">
    <source>
        <dbReference type="EMBL" id="MBB6679055.1"/>
    </source>
</evidence>
<dbReference type="PANTHER" id="PTHR43861:SF1">
    <property type="entry name" value="TRANS-ACONITATE 2-METHYLTRANSFERASE"/>
    <property type="match status" value="1"/>
</dbReference>
<organism evidence="2 3">
    <name type="scientific">Cohnella lubricantis</name>
    <dbReference type="NCBI Taxonomy" id="2163172"/>
    <lineage>
        <taxon>Bacteria</taxon>
        <taxon>Bacillati</taxon>
        <taxon>Bacillota</taxon>
        <taxon>Bacilli</taxon>
        <taxon>Bacillales</taxon>
        <taxon>Paenibacillaceae</taxon>
        <taxon>Cohnella</taxon>
    </lineage>
</organism>
<dbReference type="CDD" id="cd02440">
    <property type="entry name" value="AdoMet_MTases"/>
    <property type="match status" value="1"/>
</dbReference>
<dbReference type="AlphaFoldDB" id="A0A841TG24"/>
<accession>A0A841TG24</accession>
<dbReference type="Gene3D" id="3.40.50.150">
    <property type="entry name" value="Vaccinia Virus protein VP39"/>
    <property type="match status" value="1"/>
</dbReference>
<gene>
    <name evidence="2" type="ORF">H4Q31_17335</name>
</gene>